<dbReference type="PANTHER" id="PTHR30213">
    <property type="entry name" value="INNER MEMBRANE PROTEIN YHJD"/>
    <property type="match status" value="1"/>
</dbReference>
<evidence type="ECO:0000313" key="8">
    <source>
        <dbReference type="Proteomes" id="UP000321571"/>
    </source>
</evidence>
<dbReference type="PANTHER" id="PTHR30213:SF1">
    <property type="entry name" value="INNER MEMBRANE PROTEIN YHJD"/>
    <property type="match status" value="1"/>
</dbReference>
<feature type="transmembrane region" description="Helical" evidence="6">
    <location>
        <begin position="34"/>
        <end position="62"/>
    </location>
</feature>
<evidence type="ECO:0000256" key="3">
    <source>
        <dbReference type="ARBA" id="ARBA00022692"/>
    </source>
</evidence>
<dbReference type="OrthoDB" id="3349406at2"/>
<comment type="caution">
    <text evidence="7">The sequence shown here is derived from an EMBL/GenBank/DDBJ whole genome shotgun (WGS) entry which is preliminary data.</text>
</comment>
<accession>A0A5C8NM89</accession>
<dbReference type="PIRSF" id="PIRSF035875">
    <property type="entry name" value="RNase_BN"/>
    <property type="match status" value="1"/>
</dbReference>
<evidence type="ECO:0000256" key="6">
    <source>
        <dbReference type="SAM" id="Phobius"/>
    </source>
</evidence>
<keyword evidence="5 6" id="KW-0472">Membrane</keyword>
<dbReference type="AlphaFoldDB" id="A0A5C8NM89"/>
<sequence>MNVVERADAFQRRHPVVGFPLAVIYKYFDDQGPYLAAIITFYAFIAIFPLLLISTSILGFFLQDDPDLRDRLLDSALSQFPIVGDQLGRPGGLRGSTTAIVVGAIAAVYGALGLGQAAQNAANITWAVPRNSRTNAVLQRVKSLVFLAIAGLGILALAVATSLLANPDALGDTVEPAYGWVARVAGFVLTSVIFIGLFRLVSRHRAGTRSVLPGALTASVLWQVLQLVGSSYVDNVIRSASQMNKTFALVLGLMAFLYLAGVVAVLGLEINVVLRRRLYPRALLTPFTDNVSPTPADIKAYTSYAKSQRHKGFQSIETTFTPNGDGIEPPADGRPH</sequence>
<feature type="transmembrane region" description="Helical" evidence="6">
    <location>
        <begin position="177"/>
        <end position="198"/>
    </location>
</feature>
<keyword evidence="8" id="KW-1185">Reference proteome</keyword>
<evidence type="ECO:0000256" key="4">
    <source>
        <dbReference type="ARBA" id="ARBA00022989"/>
    </source>
</evidence>
<dbReference type="EMBL" id="VDUX01000002">
    <property type="protein sequence ID" value="TXL62200.1"/>
    <property type="molecule type" value="Genomic_DNA"/>
</dbReference>
<keyword evidence="4 6" id="KW-1133">Transmembrane helix</keyword>
<evidence type="ECO:0000313" key="7">
    <source>
        <dbReference type="EMBL" id="TXL62200.1"/>
    </source>
</evidence>
<dbReference type="RefSeq" id="WP_147684655.1">
    <property type="nucleotide sequence ID" value="NZ_VDUX01000002.1"/>
</dbReference>
<reference evidence="7 8" key="1">
    <citation type="submission" date="2019-06" db="EMBL/GenBank/DDBJ databases">
        <title>Aeromicrobium sp. nov., isolated from a maize field.</title>
        <authorList>
            <person name="Lin S.-Y."/>
            <person name="Tsai C.-F."/>
            <person name="Young C.-C."/>
        </authorList>
    </citation>
    <scope>NUCLEOTIDE SEQUENCE [LARGE SCALE GENOMIC DNA]</scope>
    <source>
        <strain evidence="7 8">CC-CFT486</strain>
    </source>
</reference>
<dbReference type="Pfam" id="PF03631">
    <property type="entry name" value="Virul_fac_BrkB"/>
    <property type="match status" value="1"/>
</dbReference>
<proteinExistence type="predicted"/>
<comment type="subcellular location">
    <subcellularLocation>
        <location evidence="1">Cell membrane</location>
        <topology evidence="1">Multi-pass membrane protein</topology>
    </subcellularLocation>
</comment>
<dbReference type="InterPro" id="IPR017039">
    <property type="entry name" value="Virul_fac_BrkB"/>
</dbReference>
<dbReference type="GO" id="GO:0005886">
    <property type="term" value="C:plasma membrane"/>
    <property type="evidence" value="ECO:0007669"/>
    <property type="project" value="UniProtKB-SubCell"/>
</dbReference>
<feature type="transmembrane region" description="Helical" evidence="6">
    <location>
        <begin position="144"/>
        <end position="165"/>
    </location>
</feature>
<evidence type="ECO:0000256" key="1">
    <source>
        <dbReference type="ARBA" id="ARBA00004651"/>
    </source>
</evidence>
<feature type="transmembrane region" description="Helical" evidence="6">
    <location>
        <begin position="248"/>
        <end position="274"/>
    </location>
</feature>
<keyword evidence="3 6" id="KW-0812">Transmembrane</keyword>
<evidence type="ECO:0000256" key="2">
    <source>
        <dbReference type="ARBA" id="ARBA00022475"/>
    </source>
</evidence>
<protein>
    <submittedName>
        <fullName evidence="7">YihY/virulence factor BrkB family protein</fullName>
    </submittedName>
</protein>
<evidence type="ECO:0000256" key="5">
    <source>
        <dbReference type="ARBA" id="ARBA00023136"/>
    </source>
</evidence>
<organism evidence="7 8">
    <name type="scientific">Aeromicrobium terrae</name>
    <dbReference type="NCBI Taxonomy" id="2498846"/>
    <lineage>
        <taxon>Bacteria</taxon>
        <taxon>Bacillati</taxon>
        <taxon>Actinomycetota</taxon>
        <taxon>Actinomycetes</taxon>
        <taxon>Propionibacteriales</taxon>
        <taxon>Nocardioidaceae</taxon>
        <taxon>Aeromicrobium</taxon>
    </lineage>
</organism>
<keyword evidence="2" id="KW-1003">Cell membrane</keyword>
<dbReference type="Proteomes" id="UP000321571">
    <property type="component" value="Unassembled WGS sequence"/>
</dbReference>
<gene>
    <name evidence="7" type="ORF">FHP06_05735</name>
</gene>
<name>A0A5C8NM89_9ACTN</name>